<feature type="transmembrane region" description="Helical" evidence="9">
    <location>
        <begin position="261"/>
        <end position="282"/>
    </location>
</feature>
<evidence type="ECO:0000313" key="11">
    <source>
        <dbReference type="EMBL" id="MBB2185783.1"/>
    </source>
</evidence>
<keyword evidence="6 9" id="KW-1133">Transmembrane helix</keyword>
<name>A0A370GC87_GLULI</name>
<evidence type="ECO:0000256" key="7">
    <source>
        <dbReference type="ARBA" id="ARBA00023047"/>
    </source>
</evidence>
<dbReference type="RefSeq" id="WP_114726447.1">
    <property type="nucleotide sequence ID" value="NZ_BJMI01000001.1"/>
</dbReference>
<evidence type="ECO:0000313" key="12">
    <source>
        <dbReference type="EMBL" id="RDI39593.1"/>
    </source>
</evidence>
<dbReference type="Proteomes" id="UP000254958">
    <property type="component" value="Unassembled WGS sequence"/>
</dbReference>
<keyword evidence="8 9" id="KW-0472">Membrane</keyword>
<feature type="domain" description="ABC-2 type transporter transmembrane" evidence="10">
    <location>
        <begin position="56"/>
        <end position="253"/>
    </location>
</feature>
<keyword evidence="4" id="KW-1003">Cell membrane</keyword>
<evidence type="ECO:0000259" key="10">
    <source>
        <dbReference type="Pfam" id="PF01061"/>
    </source>
</evidence>
<feature type="transmembrane region" description="Helical" evidence="9">
    <location>
        <begin position="68"/>
        <end position="87"/>
    </location>
</feature>
<sequence>MTKALSTMPQDGAFRKPAHFILSADRGWKQRLQLALADLREGVHLWRLIAVLGFLDIKLRYRGSALGPFWLTISMGVQVGAMAFIYADLFHTDIHTYLPFLSLSLIAWNYLNALVTDGCGCFIQSDSVIKGMRMPFTVHAARSIVRNTIILAHNIVIIIAVFAIMGVQQSLSSLMAVPAFFLWLVDAFAFSLLFGALCARFRDVPQIISAIMQIAFFVTPVMWNTDILNGHREAIFLIRFNPFYYMFEILRAPLLGTPLPATTWISALIISGILILFSWVAFTRTRGRIAFWV</sequence>
<dbReference type="Pfam" id="PF01061">
    <property type="entry name" value="ABC2_membrane"/>
    <property type="match status" value="1"/>
</dbReference>
<evidence type="ECO:0000256" key="3">
    <source>
        <dbReference type="ARBA" id="ARBA00022448"/>
    </source>
</evidence>
<evidence type="ECO:0000256" key="2">
    <source>
        <dbReference type="ARBA" id="ARBA00007783"/>
    </source>
</evidence>
<feature type="transmembrane region" description="Helical" evidence="9">
    <location>
        <begin position="144"/>
        <end position="167"/>
    </location>
</feature>
<feature type="transmembrane region" description="Helical" evidence="9">
    <location>
        <begin position="173"/>
        <end position="197"/>
    </location>
</feature>
<feature type="transmembrane region" description="Helical" evidence="9">
    <location>
        <begin position="204"/>
        <end position="223"/>
    </location>
</feature>
<keyword evidence="13" id="KW-1185">Reference proteome</keyword>
<keyword evidence="7" id="KW-0625">Polysaccharide transport</keyword>
<proteinExistence type="inferred from homology"/>
<comment type="similarity">
    <text evidence="2">Belongs to the ABC-2 integral membrane protein family.</text>
</comment>
<evidence type="ECO:0000256" key="1">
    <source>
        <dbReference type="ARBA" id="ARBA00004651"/>
    </source>
</evidence>
<keyword evidence="3" id="KW-0813">Transport</keyword>
<reference evidence="12 13" key="1">
    <citation type="submission" date="2018-07" db="EMBL/GenBank/DDBJ databases">
        <title>Genomic Encyclopedia of Type Strains, Phase IV (KMG-IV): sequencing the most valuable type-strain genomes for metagenomic binning, comparative biology and taxonomic classification.</title>
        <authorList>
            <person name="Goeker M."/>
        </authorList>
    </citation>
    <scope>NUCLEOTIDE SEQUENCE [LARGE SCALE GENOMIC DNA]</scope>
    <source>
        <strain evidence="12 13">DSM 5603</strain>
    </source>
</reference>
<evidence type="ECO:0000313" key="14">
    <source>
        <dbReference type="Proteomes" id="UP000562982"/>
    </source>
</evidence>
<dbReference type="GO" id="GO:0015920">
    <property type="term" value="P:lipopolysaccharide transport"/>
    <property type="evidence" value="ECO:0007669"/>
    <property type="project" value="TreeGrafter"/>
</dbReference>
<keyword evidence="7" id="KW-0762">Sugar transport</keyword>
<dbReference type="InterPro" id="IPR013525">
    <property type="entry name" value="ABC2_TM"/>
</dbReference>
<gene>
    <name evidence="12" type="ORF">C7453_102387</name>
    <name evidence="11" type="ORF">HLH32_05200</name>
</gene>
<dbReference type="EMBL" id="JABEQI010000002">
    <property type="protein sequence ID" value="MBB2185783.1"/>
    <property type="molecule type" value="Genomic_DNA"/>
</dbReference>
<dbReference type="AlphaFoldDB" id="A0A370GC87"/>
<protein>
    <submittedName>
        <fullName evidence="11">ABC transporter permease</fullName>
    </submittedName>
    <submittedName>
        <fullName evidence="12">Lipopolysaccharide transport system permease protein</fullName>
    </submittedName>
</protein>
<evidence type="ECO:0000256" key="5">
    <source>
        <dbReference type="ARBA" id="ARBA00022692"/>
    </source>
</evidence>
<dbReference type="GO" id="GO:0140359">
    <property type="term" value="F:ABC-type transporter activity"/>
    <property type="evidence" value="ECO:0007669"/>
    <property type="project" value="InterPro"/>
</dbReference>
<dbReference type="GO" id="GO:0015774">
    <property type="term" value="P:polysaccharide transport"/>
    <property type="evidence" value="ECO:0007669"/>
    <property type="project" value="UniProtKB-KW"/>
</dbReference>
<accession>A0A370GC87</accession>
<dbReference type="OrthoDB" id="9796017at2"/>
<dbReference type="GO" id="GO:0005886">
    <property type="term" value="C:plasma membrane"/>
    <property type="evidence" value="ECO:0007669"/>
    <property type="project" value="UniProtKB-SubCell"/>
</dbReference>
<evidence type="ECO:0000313" key="13">
    <source>
        <dbReference type="Proteomes" id="UP000254958"/>
    </source>
</evidence>
<reference evidence="11 14" key="2">
    <citation type="submission" date="2020-04" db="EMBL/GenBank/DDBJ databases">
        <title>Description of novel Gluconacetobacter.</title>
        <authorList>
            <person name="Sombolestani A."/>
        </authorList>
    </citation>
    <scope>NUCLEOTIDE SEQUENCE [LARGE SCALE GENOMIC DNA]</scope>
    <source>
        <strain evidence="11 14">LMG 1382</strain>
    </source>
</reference>
<dbReference type="Proteomes" id="UP000562982">
    <property type="component" value="Unassembled WGS sequence"/>
</dbReference>
<dbReference type="PANTHER" id="PTHR30413:SF10">
    <property type="entry name" value="CAPSULE POLYSACCHARIDE EXPORT INNER-MEMBRANE PROTEIN CTRC"/>
    <property type="match status" value="1"/>
</dbReference>
<comment type="subcellular location">
    <subcellularLocation>
        <location evidence="1">Cell membrane</location>
        <topology evidence="1">Multi-pass membrane protein</topology>
    </subcellularLocation>
</comment>
<evidence type="ECO:0000256" key="9">
    <source>
        <dbReference type="SAM" id="Phobius"/>
    </source>
</evidence>
<evidence type="ECO:0000256" key="8">
    <source>
        <dbReference type="ARBA" id="ARBA00023136"/>
    </source>
</evidence>
<evidence type="ECO:0000256" key="6">
    <source>
        <dbReference type="ARBA" id="ARBA00022989"/>
    </source>
</evidence>
<evidence type="ECO:0000256" key="4">
    <source>
        <dbReference type="ARBA" id="ARBA00022475"/>
    </source>
</evidence>
<dbReference type="PANTHER" id="PTHR30413">
    <property type="entry name" value="INNER MEMBRANE TRANSPORT PERMEASE"/>
    <property type="match status" value="1"/>
</dbReference>
<dbReference type="EMBL" id="QQAW01000002">
    <property type="protein sequence ID" value="RDI39593.1"/>
    <property type="molecule type" value="Genomic_DNA"/>
</dbReference>
<feature type="transmembrane region" description="Helical" evidence="9">
    <location>
        <begin position="99"/>
        <end position="123"/>
    </location>
</feature>
<comment type="caution">
    <text evidence="12">The sequence shown here is derived from an EMBL/GenBank/DDBJ whole genome shotgun (WGS) entry which is preliminary data.</text>
</comment>
<organism evidence="12 13">
    <name type="scientific">Gluconacetobacter liquefaciens</name>
    <name type="common">Acetobacter liquefaciens</name>
    <dbReference type="NCBI Taxonomy" id="89584"/>
    <lineage>
        <taxon>Bacteria</taxon>
        <taxon>Pseudomonadati</taxon>
        <taxon>Pseudomonadota</taxon>
        <taxon>Alphaproteobacteria</taxon>
        <taxon>Acetobacterales</taxon>
        <taxon>Acetobacteraceae</taxon>
        <taxon>Gluconacetobacter</taxon>
    </lineage>
</organism>
<keyword evidence="5 9" id="KW-0812">Transmembrane</keyword>